<keyword evidence="3" id="KW-0067">ATP-binding</keyword>
<dbReference type="PANTHER" id="PTHR12705">
    <property type="entry name" value="ORIGIN RECOGNITION COMPLEX SUBUNIT 5"/>
    <property type="match status" value="1"/>
</dbReference>
<keyword evidence="2" id="KW-0547">Nucleotide-binding</keyword>
<evidence type="ECO:0000259" key="5">
    <source>
        <dbReference type="Pfam" id="PF14630"/>
    </source>
</evidence>
<dbReference type="GO" id="GO:0006270">
    <property type="term" value="P:DNA replication initiation"/>
    <property type="evidence" value="ECO:0007669"/>
    <property type="project" value="TreeGrafter"/>
</dbReference>
<feature type="domain" description="Orc1-like AAA ATPase" evidence="4">
    <location>
        <begin position="19"/>
        <end position="179"/>
    </location>
</feature>
<evidence type="ECO:0000313" key="7">
    <source>
        <dbReference type="RefSeq" id="XP_027203141.1"/>
    </source>
</evidence>
<name>A0A6P6YE10_DERPT</name>
<evidence type="ECO:0000256" key="3">
    <source>
        <dbReference type="ARBA" id="ARBA00022840"/>
    </source>
</evidence>
<evidence type="ECO:0000256" key="1">
    <source>
        <dbReference type="ARBA" id="ARBA00006269"/>
    </source>
</evidence>
<dbReference type="OrthoDB" id="365981at2759"/>
<dbReference type="Pfam" id="PF13191">
    <property type="entry name" value="AAA_16"/>
    <property type="match status" value="1"/>
</dbReference>
<dbReference type="KEGG" id="dpte:113797034"/>
<dbReference type="GO" id="GO:0003688">
    <property type="term" value="F:DNA replication origin binding"/>
    <property type="evidence" value="ECO:0007669"/>
    <property type="project" value="TreeGrafter"/>
</dbReference>
<protein>
    <submittedName>
        <fullName evidence="7">Origin recognition complex subunit 5-like</fullName>
    </submittedName>
</protein>
<dbReference type="InterPro" id="IPR020796">
    <property type="entry name" value="ORC5"/>
</dbReference>
<dbReference type="Gene3D" id="3.40.50.300">
    <property type="entry name" value="P-loop containing nucleotide triphosphate hydrolases"/>
    <property type="match status" value="1"/>
</dbReference>
<dbReference type="PANTHER" id="PTHR12705:SF0">
    <property type="entry name" value="ORIGIN RECOGNITION COMPLEX SUBUNIT 5"/>
    <property type="match status" value="1"/>
</dbReference>
<gene>
    <name evidence="7" type="primary">LOC113797034</name>
</gene>
<dbReference type="RefSeq" id="XP_027203141.1">
    <property type="nucleotide sequence ID" value="XM_027347340.1"/>
</dbReference>
<evidence type="ECO:0000256" key="2">
    <source>
        <dbReference type="ARBA" id="ARBA00022741"/>
    </source>
</evidence>
<dbReference type="InParanoid" id="A0A6P6YE10"/>
<proteinExistence type="inferred from homology"/>
<sequence length="493" mass="59040">MSTDNNNDDNEKILKIERKFLCRSRQIRKLLHFLKLNQIENLIVNGPKSTGKTSITRTLLNEFDYTYLWFDMINWDNSNRFFFEKILQQFKNHIVKLKNSDNDEDDDEEEELSPTKKRKCLNPVQFIDSMIDLLKTYRQLQETLNNQQQKIILVIDNSDIIVDENNENLIYLLQNINQLTDNIYPIQIIWIIKYRLERLYRLIDFKMNLLEIHFESYNQQELFQLLTQQQSSLLPRNDPHKLYRNFVHLILKTLIPFEDNFLNLNFICHKYFDKYSLPLMNNNEEDDDDNDENIVVQQHNKVGQLFIKFQPYLQEIISQLNGQIIDGWNENIRQSIRSMSLSLCYTYVAVYLATYNSTKMDIRFFVRNQRSTYNKRSRKSFKIKENELKCPKWFELERSYHIYRSLIDLNEKDSSVRSNLLIQQDCEFLKQIANLYDSKILLGKSSTSQWSCSGDSKFQLSQVITDDIIMDISSKIDLDINAFLVHRIERSCF</sequence>
<dbReference type="AlphaFoldDB" id="A0A6P6YE10"/>
<dbReference type="SUPFAM" id="SSF52540">
    <property type="entry name" value="P-loop containing nucleoside triphosphate hydrolases"/>
    <property type="match status" value="1"/>
</dbReference>
<accession>A0A6P6YE10</accession>
<dbReference type="InterPro" id="IPR047088">
    <property type="entry name" value="ORC5_C"/>
</dbReference>
<comment type="similarity">
    <text evidence="1">Belongs to the ORC5 family.</text>
</comment>
<reference evidence="7" key="1">
    <citation type="submission" date="2025-08" db="UniProtKB">
        <authorList>
            <consortium name="RefSeq"/>
        </authorList>
    </citation>
    <scope>IDENTIFICATION</scope>
    <source>
        <strain evidence="7">Airmid</strain>
    </source>
</reference>
<dbReference type="OMA" id="FSWNNCL"/>
<dbReference type="Proteomes" id="UP000515146">
    <property type="component" value="Unplaced"/>
</dbReference>
<keyword evidence="6" id="KW-1185">Reference proteome</keyword>
<evidence type="ECO:0000259" key="4">
    <source>
        <dbReference type="Pfam" id="PF13191"/>
    </source>
</evidence>
<dbReference type="InterPro" id="IPR027417">
    <property type="entry name" value="P-loop_NTPase"/>
</dbReference>
<dbReference type="FunCoup" id="A0A6P6YE10">
    <property type="interactions" value="2161"/>
</dbReference>
<dbReference type="Pfam" id="PF14630">
    <property type="entry name" value="ORC5_C"/>
    <property type="match status" value="1"/>
</dbReference>
<dbReference type="InterPro" id="IPR041664">
    <property type="entry name" value="AAA_16"/>
</dbReference>
<dbReference type="GO" id="GO:0005664">
    <property type="term" value="C:nuclear origin of replication recognition complex"/>
    <property type="evidence" value="ECO:0007669"/>
    <property type="project" value="TreeGrafter"/>
</dbReference>
<feature type="domain" description="Origin recognition complex subunit 5 C-terminal" evidence="5">
    <location>
        <begin position="348"/>
        <end position="484"/>
    </location>
</feature>
<evidence type="ECO:0000313" key="6">
    <source>
        <dbReference type="Proteomes" id="UP000515146"/>
    </source>
</evidence>
<organism evidence="6 7">
    <name type="scientific">Dermatophagoides pteronyssinus</name>
    <name type="common">European house dust mite</name>
    <dbReference type="NCBI Taxonomy" id="6956"/>
    <lineage>
        <taxon>Eukaryota</taxon>
        <taxon>Metazoa</taxon>
        <taxon>Ecdysozoa</taxon>
        <taxon>Arthropoda</taxon>
        <taxon>Chelicerata</taxon>
        <taxon>Arachnida</taxon>
        <taxon>Acari</taxon>
        <taxon>Acariformes</taxon>
        <taxon>Sarcoptiformes</taxon>
        <taxon>Astigmata</taxon>
        <taxon>Psoroptidia</taxon>
        <taxon>Analgoidea</taxon>
        <taxon>Pyroglyphidae</taxon>
        <taxon>Dermatophagoidinae</taxon>
        <taxon>Dermatophagoides</taxon>
    </lineage>
</organism>